<comment type="caution">
    <text evidence="2">The sequence shown here is derived from an EMBL/GenBank/DDBJ whole genome shotgun (WGS) entry which is preliminary data.</text>
</comment>
<feature type="region of interest" description="Disordered" evidence="1">
    <location>
        <begin position="1"/>
        <end position="33"/>
    </location>
</feature>
<protein>
    <submittedName>
        <fullName evidence="2">Uncharacterized protein</fullName>
    </submittedName>
</protein>
<evidence type="ECO:0000313" key="2">
    <source>
        <dbReference type="EMBL" id="MEQ2231710.1"/>
    </source>
</evidence>
<evidence type="ECO:0000256" key="1">
    <source>
        <dbReference type="SAM" id="MobiDB-lite"/>
    </source>
</evidence>
<sequence>MVGPEGDTCADTAVPDQKEGQLKEAPPWKTKQGVCQRSRKQARQSIRHHTSICSLSSCRQALSQPAATSRWCSMTCGGAKAFQGCLQAASQGWPSSAWEVSSSWEHMKRSAALCYSRASSEAVLRGLIWRGDAGRVPLEVSPQSAYCGPSVSSCSRAMRNTMSLVP</sequence>
<dbReference type="Proteomes" id="UP001482620">
    <property type="component" value="Unassembled WGS sequence"/>
</dbReference>
<organism evidence="2 3">
    <name type="scientific">Ilyodon furcidens</name>
    <name type="common">goldbreast splitfin</name>
    <dbReference type="NCBI Taxonomy" id="33524"/>
    <lineage>
        <taxon>Eukaryota</taxon>
        <taxon>Metazoa</taxon>
        <taxon>Chordata</taxon>
        <taxon>Craniata</taxon>
        <taxon>Vertebrata</taxon>
        <taxon>Euteleostomi</taxon>
        <taxon>Actinopterygii</taxon>
        <taxon>Neopterygii</taxon>
        <taxon>Teleostei</taxon>
        <taxon>Neoteleostei</taxon>
        <taxon>Acanthomorphata</taxon>
        <taxon>Ovalentaria</taxon>
        <taxon>Atherinomorphae</taxon>
        <taxon>Cyprinodontiformes</taxon>
        <taxon>Goodeidae</taxon>
        <taxon>Ilyodon</taxon>
    </lineage>
</organism>
<keyword evidence="3" id="KW-1185">Reference proteome</keyword>
<proteinExistence type="predicted"/>
<gene>
    <name evidence="2" type="ORF">ILYODFUR_003460</name>
</gene>
<evidence type="ECO:0000313" key="3">
    <source>
        <dbReference type="Proteomes" id="UP001482620"/>
    </source>
</evidence>
<dbReference type="EMBL" id="JAHRIQ010034934">
    <property type="protein sequence ID" value="MEQ2231710.1"/>
    <property type="molecule type" value="Genomic_DNA"/>
</dbReference>
<accession>A0ABV0TH28</accession>
<name>A0ABV0TH28_9TELE</name>
<reference evidence="2 3" key="1">
    <citation type="submission" date="2021-06" db="EMBL/GenBank/DDBJ databases">
        <authorList>
            <person name="Palmer J.M."/>
        </authorList>
    </citation>
    <scope>NUCLEOTIDE SEQUENCE [LARGE SCALE GENOMIC DNA]</scope>
    <source>
        <strain evidence="3">if_2019</strain>
        <tissue evidence="2">Muscle</tissue>
    </source>
</reference>